<keyword evidence="4 7" id="KW-1133">Transmembrane helix</keyword>
<dbReference type="Proteomes" id="UP000688137">
    <property type="component" value="Unassembled WGS sequence"/>
</dbReference>
<dbReference type="InterPro" id="IPR020846">
    <property type="entry name" value="MFS_dom"/>
</dbReference>
<evidence type="ECO:0000256" key="5">
    <source>
        <dbReference type="ARBA" id="ARBA00023136"/>
    </source>
</evidence>
<feature type="transmembrane region" description="Helical" evidence="7">
    <location>
        <begin position="284"/>
        <end position="303"/>
    </location>
</feature>
<evidence type="ECO:0000313" key="9">
    <source>
        <dbReference type="EMBL" id="CAD8077718.1"/>
    </source>
</evidence>
<feature type="transmembrane region" description="Helical" evidence="7">
    <location>
        <begin position="150"/>
        <end position="169"/>
    </location>
</feature>
<dbReference type="GO" id="GO:0016020">
    <property type="term" value="C:membrane"/>
    <property type="evidence" value="ECO:0007669"/>
    <property type="project" value="UniProtKB-SubCell"/>
</dbReference>
<keyword evidence="10" id="KW-1185">Reference proteome</keyword>
<feature type="transmembrane region" description="Helical" evidence="7">
    <location>
        <begin position="206"/>
        <end position="224"/>
    </location>
</feature>
<feature type="transmembrane region" description="Helical" evidence="7">
    <location>
        <begin position="109"/>
        <end position="130"/>
    </location>
</feature>
<sequence>MSSDQQGDQKPLMQPFSVMEPEDKKESTYSNSKFEGKCVDPRLMTFCITNFVINVGISQIAPFYPGLAADKAGLSYSQIGLVFSINPLGSILFSFVIGSFIQVWGRKKCLMIALVVQSSVQILFGCLNFMTDNKALFFSMSLISRFFQGMSRSVYSTVTFAYVPIFWPGEFQKKLAIMETMTALGLLFGPMIGSVLNYAFGYSIPFFVIAIFFLCAEIPTYTQLPPDSTMKSFEKKKKLPIGKAFTSIKVIVTIMNVMSITAGYTYFNPFFVNHMQSFGISENIAAFILTIPAIFYIGMVNIIPKIGKYVKKTFMMSLALMICFSGNMLEAPFWGEGNTLASVIIGLILVGVSQSFSMIPSIPQISEFLAPVVTDPQFKNNLTDMASALFIMSMGCGSLIGPLLGGSIYDGFGGNVNLVESPSQELIDQEREAFRGAMICLGLWQLVAATLFFFFGDGYKGWSDCCRTCQTGQNPSKDEGQQLTKPLNDDTSDDVMSDNDTLSSEASVGNDNDLLQGPPKKTITIRKEAL</sequence>
<dbReference type="InterPro" id="IPR050930">
    <property type="entry name" value="MFS_Vesicular_Transporter"/>
</dbReference>
<feature type="transmembrane region" description="Helical" evidence="7">
    <location>
        <begin position="76"/>
        <end position="97"/>
    </location>
</feature>
<dbReference type="AlphaFoldDB" id="A0A8S1MBB2"/>
<keyword evidence="5 7" id="KW-0472">Membrane</keyword>
<evidence type="ECO:0000256" key="6">
    <source>
        <dbReference type="SAM" id="MobiDB-lite"/>
    </source>
</evidence>
<evidence type="ECO:0000313" key="10">
    <source>
        <dbReference type="Proteomes" id="UP000688137"/>
    </source>
</evidence>
<name>A0A8S1MBB2_PARPR</name>
<feature type="transmembrane region" description="Helical" evidence="7">
    <location>
        <begin position="388"/>
        <end position="409"/>
    </location>
</feature>
<feature type="transmembrane region" description="Helical" evidence="7">
    <location>
        <begin position="244"/>
        <end position="264"/>
    </location>
</feature>
<feature type="transmembrane region" description="Helical" evidence="7">
    <location>
        <begin position="43"/>
        <end position="64"/>
    </location>
</feature>
<reference evidence="9" key="1">
    <citation type="submission" date="2021-01" db="EMBL/GenBank/DDBJ databases">
        <authorList>
            <consortium name="Genoscope - CEA"/>
            <person name="William W."/>
        </authorList>
    </citation>
    <scope>NUCLEOTIDE SEQUENCE</scope>
</reference>
<feature type="domain" description="Major facilitator superfamily (MFS) profile" evidence="8">
    <location>
        <begin position="42"/>
        <end position="460"/>
    </location>
</feature>
<accession>A0A8S1MBB2</accession>
<dbReference type="PANTHER" id="PTHR23506:SF26">
    <property type="entry name" value="MFS-TYPE TRANSPORTER SLC18B1"/>
    <property type="match status" value="1"/>
</dbReference>
<dbReference type="EMBL" id="CAJJDM010000059">
    <property type="protein sequence ID" value="CAD8077718.1"/>
    <property type="molecule type" value="Genomic_DNA"/>
</dbReference>
<organism evidence="9 10">
    <name type="scientific">Paramecium primaurelia</name>
    <dbReference type="NCBI Taxonomy" id="5886"/>
    <lineage>
        <taxon>Eukaryota</taxon>
        <taxon>Sar</taxon>
        <taxon>Alveolata</taxon>
        <taxon>Ciliophora</taxon>
        <taxon>Intramacronucleata</taxon>
        <taxon>Oligohymenophorea</taxon>
        <taxon>Peniculida</taxon>
        <taxon>Parameciidae</taxon>
        <taxon>Paramecium</taxon>
    </lineage>
</organism>
<comment type="subcellular location">
    <subcellularLocation>
        <location evidence="1">Membrane</location>
        <topology evidence="1">Multi-pass membrane protein</topology>
    </subcellularLocation>
</comment>
<dbReference type="PANTHER" id="PTHR23506">
    <property type="entry name" value="GH10249P"/>
    <property type="match status" value="1"/>
</dbReference>
<proteinExistence type="predicted"/>
<evidence type="ECO:0000259" key="8">
    <source>
        <dbReference type="PROSITE" id="PS50850"/>
    </source>
</evidence>
<dbReference type="InterPro" id="IPR011701">
    <property type="entry name" value="MFS"/>
</dbReference>
<evidence type="ECO:0000256" key="7">
    <source>
        <dbReference type="SAM" id="Phobius"/>
    </source>
</evidence>
<dbReference type="GO" id="GO:0022857">
    <property type="term" value="F:transmembrane transporter activity"/>
    <property type="evidence" value="ECO:0007669"/>
    <property type="project" value="InterPro"/>
</dbReference>
<evidence type="ECO:0000256" key="4">
    <source>
        <dbReference type="ARBA" id="ARBA00022989"/>
    </source>
</evidence>
<keyword evidence="2" id="KW-0813">Transport</keyword>
<dbReference type="PROSITE" id="PS50850">
    <property type="entry name" value="MFS"/>
    <property type="match status" value="1"/>
</dbReference>
<evidence type="ECO:0000256" key="1">
    <source>
        <dbReference type="ARBA" id="ARBA00004141"/>
    </source>
</evidence>
<feature type="transmembrane region" description="Helical" evidence="7">
    <location>
        <begin position="181"/>
        <end position="200"/>
    </location>
</feature>
<feature type="compositionally biased region" description="Polar residues" evidence="6">
    <location>
        <begin position="473"/>
        <end position="485"/>
    </location>
</feature>
<dbReference type="OMA" id="FLCAEIP"/>
<evidence type="ECO:0000256" key="2">
    <source>
        <dbReference type="ARBA" id="ARBA00022448"/>
    </source>
</evidence>
<protein>
    <recommendedName>
        <fullName evidence="8">Major facilitator superfamily (MFS) profile domain-containing protein</fullName>
    </recommendedName>
</protein>
<keyword evidence="3 7" id="KW-0812">Transmembrane</keyword>
<feature type="transmembrane region" description="Helical" evidence="7">
    <location>
        <begin position="433"/>
        <end position="455"/>
    </location>
</feature>
<gene>
    <name evidence="9" type="ORF">PPRIM_AZ9-3.1.T0580253</name>
</gene>
<feature type="region of interest" description="Disordered" evidence="6">
    <location>
        <begin position="473"/>
        <end position="521"/>
    </location>
</feature>
<dbReference type="Pfam" id="PF07690">
    <property type="entry name" value="MFS_1"/>
    <property type="match status" value="1"/>
</dbReference>
<feature type="region of interest" description="Disordered" evidence="6">
    <location>
        <begin position="1"/>
        <end position="29"/>
    </location>
</feature>
<comment type="caution">
    <text evidence="9">The sequence shown here is derived from an EMBL/GenBank/DDBJ whole genome shotgun (WGS) entry which is preliminary data.</text>
</comment>
<evidence type="ECO:0000256" key="3">
    <source>
        <dbReference type="ARBA" id="ARBA00022692"/>
    </source>
</evidence>